<dbReference type="InterPro" id="IPR039425">
    <property type="entry name" value="RNA_pol_sigma-70-like"/>
</dbReference>
<dbReference type="NCBIfam" id="TIGR02937">
    <property type="entry name" value="sigma70-ECF"/>
    <property type="match status" value="1"/>
</dbReference>
<dbReference type="Pfam" id="PF08281">
    <property type="entry name" value="Sigma70_r4_2"/>
    <property type="match status" value="1"/>
</dbReference>
<evidence type="ECO:0000256" key="4">
    <source>
        <dbReference type="ARBA" id="ARBA00023163"/>
    </source>
</evidence>
<dbReference type="GO" id="GO:0016987">
    <property type="term" value="F:sigma factor activity"/>
    <property type="evidence" value="ECO:0007669"/>
    <property type="project" value="UniProtKB-KW"/>
</dbReference>
<dbReference type="InterPro" id="IPR036388">
    <property type="entry name" value="WH-like_DNA-bd_sf"/>
</dbReference>
<organism evidence="7 8">
    <name type="scientific">Aquipseudomonas ullengensis</name>
    <dbReference type="NCBI Taxonomy" id="2759166"/>
    <lineage>
        <taxon>Bacteria</taxon>
        <taxon>Pseudomonadati</taxon>
        <taxon>Pseudomonadota</taxon>
        <taxon>Gammaproteobacteria</taxon>
        <taxon>Pseudomonadales</taxon>
        <taxon>Pseudomonadaceae</taxon>
        <taxon>Aquipseudomonas</taxon>
    </lineage>
</organism>
<dbReference type="NCBIfam" id="NF009180">
    <property type="entry name" value="PRK12528.1"/>
    <property type="match status" value="1"/>
</dbReference>
<dbReference type="AlphaFoldDB" id="A0A7W4LJI4"/>
<dbReference type="InterPro" id="IPR013249">
    <property type="entry name" value="RNA_pol_sigma70_r4_t2"/>
</dbReference>
<evidence type="ECO:0000313" key="8">
    <source>
        <dbReference type="Proteomes" id="UP000542720"/>
    </source>
</evidence>
<dbReference type="CDD" id="cd06171">
    <property type="entry name" value="Sigma70_r4"/>
    <property type="match status" value="1"/>
</dbReference>
<dbReference type="PANTHER" id="PTHR43133">
    <property type="entry name" value="RNA POLYMERASE ECF-TYPE SIGMA FACTO"/>
    <property type="match status" value="1"/>
</dbReference>
<dbReference type="Gene3D" id="1.10.1740.10">
    <property type="match status" value="1"/>
</dbReference>
<feature type="domain" description="RNA polymerase sigma-70 region 2" evidence="5">
    <location>
        <begin position="19"/>
        <end position="84"/>
    </location>
</feature>
<dbReference type="PANTHER" id="PTHR43133:SF63">
    <property type="entry name" value="RNA POLYMERASE SIGMA FACTOR FECI-RELATED"/>
    <property type="match status" value="1"/>
</dbReference>
<dbReference type="GO" id="GO:0006352">
    <property type="term" value="P:DNA-templated transcription initiation"/>
    <property type="evidence" value="ECO:0007669"/>
    <property type="project" value="InterPro"/>
</dbReference>
<name>A0A7W4LJI4_9GAMM</name>
<evidence type="ECO:0000256" key="1">
    <source>
        <dbReference type="ARBA" id="ARBA00010641"/>
    </source>
</evidence>
<dbReference type="Pfam" id="PF04542">
    <property type="entry name" value="Sigma70_r2"/>
    <property type="match status" value="1"/>
</dbReference>
<dbReference type="EMBL" id="JACJUD010000001">
    <property type="protein sequence ID" value="MBB2494337.1"/>
    <property type="molecule type" value="Genomic_DNA"/>
</dbReference>
<dbReference type="SUPFAM" id="SSF88946">
    <property type="entry name" value="Sigma2 domain of RNA polymerase sigma factors"/>
    <property type="match status" value="1"/>
</dbReference>
<keyword evidence="4" id="KW-0804">Transcription</keyword>
<dbReference type="Gene3D" id="1.10.10.10">
    <property type="entry name" value="Winged helix-like DNA-binding domain superfamily/Winged helix DNA-binding domain"/>
    <property type="match status" value="1"/>
</dbReference>
<comment type="similarity">
    <text evidence="1">Belongs to the sigma-70 factor family. ECF subfamily.</text>
</comment>
<comment type="caution">
    <text evidence="7">The sequence shown here is derived from an EMBL/GenBank/DDBJ whole genome shotgun (WGS) entry which is preliminary data.</text>
</comment>
<evidence type="ECO:0000256" key="3">
    <source>
        <dbReference type="ARBA" id="ARBA00023082"/>
    </source>
</evidence>
<accession>A0A7W4LJI4</accession>
<dbReference type="InterPro" id="IPR014284">
    <property type="entry name" value="RNA_pol_sigma-70_dom"/>
</dbReference>
<dbReference type="FunFam" id="1.10.1740.10:FF:000009">
    <property type="entry name" value="RNA polymerase sigma factor"/>
    <property type="match status" value="1"/>
</dbReference>
<dbReference type="SUPFAM" id="SSF88659">
    <property type="entry name" value="Sigma3 and sigma4 domains of RNA polymerase sigma factors"/>
    <property type="match status" value="1"/>
</dbReference>
<dbReference type="GO" id="GO:0003677">
    <property type="term" value="F:DNA binding"/>
    <property type="evidence" value="ECO:0007669"/>
    <property type="project" value="InterPro"/>
</dbReference>
<reference evidence="7 8" key="1">
    <citation type="submission" date="2020-08" db="EMBL/GenBank/DDBJ databases">
        <authorList>
            <person name="Kim C.M."/>
        </authorList>
    </citation>
    <scope>NUCLEOTIDE SEQUENCE [LARGE SCALE GENOMIC DNA]</scope>
    <source>
        <strain evidence="7 8">UL070</strain>
    </source>
</reference>
<keyword evidence="8" id="KW-1185">Reference proteome</keyword>
<evidence type="ECO:0000259" key="6">
    <source>
        <dbReference type="Pfam" id="PF08281"/>
    </source>
</evidence>
<dbReference type="RefSeq" id="WP_183087871.1">
    <property type="nucleotide sequence ID" value="NZ_JACJUD010000001.1"/>
</dbReference>
<feature type="domain" description="RNA polymerase sigma factor 70 region 4 type 2" evidence="6">
    <location>
        <begin position="115"/>
        <end position="167"/>
    </location>
</feature>
<sequence length="173" mass="19738">MLSPTPATDHATQQAVHALYQEHHDWLRLWLRKRLPCAESAADLAQDTFVRVLVSRKAFDLREPRAYLSSIARSLMIDGFRRRALEQSYLEALALLPEPLEISPEARVLILETLLEIDRMLDGLGTRGREIFLLAQLDGLSHVEIGRRLGLSTNTVRKYLLRALTQCLLLIED</sequence>
<dbReference type="InterPro" id="IPR007627">
    <property type="entry name" value="RNA_pol_sigma70_r2"/>
</dbReference>
<evidence type="ECO:0000259" key="5">
    <source>
        <dbReference type="Pfam" id="PF04542"/>
    </source>
</evidence>
<keyword evidence="3" id="KW-0731">Sigma factor</keyword>
<evidence type="ECO:0000256" key="2">
    <source>
        <dbReference type="ARBA" id="ARBA00023015"/>
    </source>
</evidence>
<proteinExistence type="inferred from homology"/>
<evidence type="ECO:0000313" key="7">
    <source>
        <dbReference type="EMBL" id="MBB2494337.1"/>
    </source>
</evidence>
<gene>
    <name evidence="7" type="ORF">H3H51_04840</name>
</gene>
<dbReference type="InterPro" id="IPR013325">
    <property type="entry name" value="RNA_pol_sigma_r2"/>
</dbReference>
<dbReference type="InterPro" id="IPR013324">
    <property type="entry name" value="RNA_pol_sigma_r3/r4-like"/>
</dbReference>
<protein>
    <submittedName>
        <fullName evidence="7">Sigma-70 family RNA polymerase sigma factor</fullName>
    </submittedName>
</protein>
<dbReference type="Proteomes" id="UP000542720">
    <property type="component" value="Unassembled WGS sequence"/>
</dbReference>
<keyword evidence="2" id="KW-0805">Transcription regulation</keyword>